<dbReference type="Proteomes" id="UP001172386">
    <property type="component" value="Unassembled WGS sequence"/>
</dbReference>
<accession>A0ACC3ADB8</accession>
<sequence>MSSDVLTQLQITYNQLMVQFFSTFSYLHQRHPLEAPLPIPGQPFTGTHLAPSTVGEEDTTNNVYPLQPQDRKVFEEAQRELAEDLVLKAQQIQQLLARLPGVDQDDEQQAEDIQKLISQVDDMEKERKAKRREMRQLVRKLETVIGGVSRSVDYNKVNGHTSRG</sequence>
<protein>
    <submittedName>
        <fullName evidence="1">Mediator of RNA polymerase II transcription subunit 21</fullName>
    </submittedName>
</protein>
<proteinExistence type="predicted"/>
<evidence type="ECO:0000313" key="1">
    <source>
        <dbReference type="EMBL" id="KAJ9660099.1"/>
    </source>
</evidence>
<keyword evidence="2" id="KW-1185">Reference proteome</keyword>
<dbReference type="EMBL" id="JAPDRQ010000034">
    <property type="protein sequence ID" value="KAJ9660099.1"/>
    <property type="molecule type" value="Genomic_DNA"/>
</dbReference>
<comment type="caution">
    <text evidence="1">The sequence shown here is derived from an EMBL/GenBank/DDBJ whole genome shotgun (WGS) entry which is preliminary data.</text>
</comment>
<name>A0ACC3ADB8_9EURO</name>
<organism evidence="1 2">
    <name type="scientific">Neophaeococcomyces mojaviensis</name>
    <dbReference type="NCBI Taxonomy" id="3383035"/>
    <lineage>
        <taxon>Eukaryota</taxon>
        <taxon>Fungi</taxon>
        <taxon>Dikarya</taxon>
        <taxon>Ascomycota</taxon>
        <taxon>Pezizomycotina</taxon>
        <taxon>Eurotiomycetes</taxon>
        <taxon>Chaetothyriomycetidae</taxon>
        <taxon>Chaetothyriales</taxon>
        <taxon>Chaetothyriales incertae sedis</taxon>
        <taxon>Neophaeococcomyces</taxon>
    </lineage>
</organism>
<reference evidence="1" key="1">
    <citation type="submission" date="2022-10" db="EMBL/GenBank/DDBJ databases">
        <title>Culturing micro-colonial fungi from biological soil crusts in the Mojave desert and describing Neophaeococcomyces mojavensis, and introducing the new genera and species Taxawa tesnikishii.</title>
        <authorList>
            <person name="Kurbessoian T."/>
            <person name="Stajich J.E."/>
        </authorList>
    </citation>
    <scope>NUCLEOTIDE SEQUENCE</scope>
    <source>
        <strain evidence="1">JES_112</strain>
    </source>
</reference>
<evidence type="ECO:0000313" key="2">
    <source>
        <dbReference type="Proteomes" id="UP001172386"/>
    </source>
</evidence>
<gene>
    <name evidence="1" type="primary">srb7</name>
    <name evidence="1" type="ORF">H2198_002796</name>
</gene>